<sequence>MKPLHAVHLWSERLRDRERNLAFCRFVGRRMLDDNLFQAAGALAFTTVFALVPLSMVVFGVLSAFPVFDVWADRLTDYVFTHFVPSAAASVAKYLREFSSNSGQLTALGVIALVLSVLVTLNSIEATFNRIWRVPSARPQISRFMIYWTVLTLGALVAAASLAVSARVFALSVFDTETGHFLQDVALRLSPMVIEWLAFTTVFRVVPHREVHWRHACAGALLAVLMFELVKGVFGLYLGSFNGYSKIYGAVAFLPIFLLWIYMGWLSVLLGASVASAASAFRYQPIELRLPEGHEIYGLLRMLSRFRDARRDGQGLHTDDILEREPILTDDLVQRMLGDLEGIGVVRRTEEGEWLLARDLDDLSLAELYEASQLRIPVASVPLPLSDDPTGRPVVAAIETLRTPLRDVLQRPVGALHADDKE</sequence>
<evidence type="ECO:0000313" key="9">
    <source>
        <dbReference type="Proteomes" id="UP000552587"/>
    </source>
</evidence>
<feature type="transmembrane region" description="Helical" evidence="7">
    <location>
        <begin position="259"/>
        <end position="281"/>
    </location>
</feature>
<evidence type="ECO:0000256" key="4">
    <source>
        <dbReference type="ARBA" id="ARBA00022692"/>
    </source>
</evidence>
<feature type="transmembrane region" description="Helical" evidence="7">
    <location>
        <begin position="145"/>
        <end position="165"/>
    </location>
</feature>
<feature type="transmembrane region" description="Helical" evidence="7">
    <location>
        <begin position="105"/>
        <end position="124"/>
    </location>
</feature>
<dbReference type="PANTHER" id="PTHR30213">
    <property type="entry name" value="INNER MEMBRANE PROTEIN YHJD"/>
    <property type="match status" value="1"/>
</dbReference>
<evidence type="ECO:0000256" key="5">
    <source>
        <dbReference type="ARBA" id="ARBA00022989"/>
    </source>
</evidence>
<evidence type="ECO:0000256" key="3">
    <source>
        <dbReference type="ARBA" id="ARBA00022519"/>
    </source>
</evidence>
<evidence type="ECO:0000256" key="7">
    <source>
        <dbReference type="HAMAP-Rule" id="MF_00672"/>
    </source>
</evidence>
<dbReference type="AlphaFoldDB" id="A0A7W3U3S8"/>
<proteinExistence type="inferred from homology"/>
<gene>
    <name evidence="8" type="ORF">H4F99_07990</name>
</gene>
<comment type="subcellular location">
    <subcellularLocation>
        <location evidence="1 7">Cell membrane</location>
        <topology evidence="1 7">Multi-pass membrane protein</topology>
    </subcellularLocation>
</comment>
<evidence type="ECO:0000313" key="8">
    <source>
        <dbReference type="EMBL" id="MBB1088429.1"/>
    </source>
</evidence>
<keyword evidence="3" id="KW-0997">Cell inner membrane</keyword>
<dbReference type="HAMAP" id="MF_00672">
    <property type="entry name" value="UPF0761"/>
    <property type="match status" value="1"/>
</dbReference>
<comment type="caution">
    <text evidence="8">The sequence shown here is derived from an EMBL/GenBank/DDBJ whole genome shotgun (WGS) entry which is preliminary data.</text>
</comment>
<dbReference type="RefSeq" id="WP_182669212.1">
    <property type="nucleotide sequence ID" value="NZ_JACHTE010000005.1"/>
</dbReference>
<dbReference type="InterPro" id="IPR017039">
    <property type="entry name" value="Virul_fac_BrkB"/>
</dbReference>
<keyword evidence="2 7" id="KW-1003">Cell membrane</keyword>
<evidence type="ECO:0000256" key="2">
    <source>
        <dbReference type="ARBA" id="ARBA00022475"/>
    </source>
</evidence>
<dbReference type="Pfam" id="PF03631">
    <property type="entry name" value="Virul_fac_BrkB"/>
    <property type="match status" value="1"/>
</dbReference>
<dbReference type="GO" id="GO:0005886">
    <property type="term" value="C:plasma membrane"/>
    <property type="evidence" value="ECO:0007669"/>
    <property type="project" value="UniProtKB-SubCell"/>
</dbReference>
<dbReference type="NCBIfam" id="NF003256">
    <property type="entry name" value="PRK04214.1"/>
    <property type="match status" value="1"/>
</dbReference>
<feature type="transmembrane region" description="Helical" evidence="7">
    <location>
        <begin position="218"/>
        <end position="239"/>
    </location>
</feature>
<dbReference type="NCBIfam" id="TIGR00765">
    <property type="entry name" value="yihY_not_rbn"/>
    <property type="match status" value="1"/>
</dbReference>
<reference evidence="8 9" key="1">
    <citation type="submission" date="2020-07" db="EMBL/GenBank/DDBJ databases">
        <authorList>
            <person name="Xu S."/>
            <person name="Li A."/>
        </authorList>
    </citation>
    <scope>NUCLEOTIDE SEQUENCE [LARGE SCALE GENOMIC DNA]</scope>
    <source>
        <strain evidence="8 9">SG-8</strain>
    </source>
</reference>
<keyword evidence="9" id="KW-1185">Reference proteome</keyword>
<dbReference type="Proteomes" id="UP000552587">
    <property type="component" value="Unassembled WGS sequence"/>
</dbReference>
<evidence type="ECO:0000256" key="6">
    <source>
        <dbReference type="ARBA" id="ARBA00023136"/>
    </source>
</evidence>
<keyword evidence="4 7" id="KW-0812">Transmembrane</keyword>
<name>A0A7W3U3S8_9GAMM</name>
<evidence type="ECO:0000256" key="1">
    <source>
        <dbReference type="ARBA" id="ARBA00004651"/>
    </source>
</evidence>
<dbReference type="EMBL" id="JACHTE010000005">
    <property type="protein sequence ID" value="MBB1088429.1"/>
    <property type="molecule type" value="Genomic_DNA"/>
</dbReference>
<feature type="transmembrane region" description="Helical" evidence="7">
    <location>
        <begin position="39"/>
        <end position="65"/>
    </location>
</feature>
<keyword evidence="5 7" id="KW-1133">Transmembrane helix</keyword>
<feature type="transmembrane region" description="Helical" evidence="7">
    <location>
        <begin position="185"/>
        <end position="206"/>
    </location>
</feature>
<accession>A0A7W3U3S8</accession>
<keyword evidence="6 7" id="KW-0472">Membrane</keyword>
<organism evidence="8 9">
    <name type="scientific">Marilutibacter penaei</name>
    <dbReference type="NCBI Taxonomy" id="2759900"/>
    <lineage>
        <taxon>Bacteria</taxon>
        <taxon>Pseudomonadati</taxon>
        <taxon>Pseudomonadota</taxon>
        <taxon>Gammaproteobacteria</taxon>
        <taxon>Lysobacterales</taxon>
        <taxon>Lysobacteraceae</taxon>
        <taxon>Marilutibacter</taxon>
    </lineage>
</organism>
<protein>
    <recommendedName>
        <fullName evidence="7">UPF0761 membrane protein H4F99_07990</fullName>
    </recommendedName>
</protein>
<dbReference type="PANTHER" id="PTHR30213:SF0">
    <property type="entry name" value="UPF0761 MEMBRANE PROTEIN YIHY"/>
    <property type="match status" value="1"/>
</dbReference>
<dbReference type="InterPro" id="IPR023679">
    <property type="entry name" value="UPF0761_bac"/>
</dbReference>
<comment type="similarity">
    <text evidence="7">Belongs to the UPF0761 family.</text>
</comment>